<dbReference type="PANTHER" id="PTHR46333:SF2">
    <property type="entry name" value="CYTOKINESIS PROTEIN 3"/>
    <property type="match status" value="1"/>
</dbReference>
<reference evidence="4 5" key="1">
    <citation type="submission" date="2019-06" db="EMBL/GenBank/DDBJ databases">
        <title>Persicimonas caeni gen. nov., sp. nov., a predatory bacterium isolated from solar saltern.</title>
        <authorList>
            <person name="Wang S."/>
        </authorList>
    </citation>
    <scope>NUCLEOTIDE SEQUENCE [LARGE SCALE GENOMIC DNA]</scope>
    <source>
        <strain evidence="4 5">YN101</strain>
    </source>
</reference>
<dbReference type="AlphaFoldDB" id="A0A4Y6Q0A8"/>
<proteinExistence type="predicted"/>
<gene>
    <name evidence="4" type="ORF">FIV42_22620</name>
</gene>
<accession>A0A4Y6Q0A8</accession>
<evidence type="ECO:0000256" key="2">
    <source>
        <dbReference type="SAM" id="Phobius"/>
    </source>
</evidence>
<dbReference type="Pfam" id="PF01841">
    <property type="entry name" value="Transglut_core"/>
    <property type="match status" value="1"/>
</dbReference>
<dbReference type="SUPFAM" id="SSF54001">
    <property type="entry name" value="Cysteine proteinases"/>
    <property type="match status" value="1"/>
</dbReference>
<dbReference type="PANTHER" id="PTHR46333">
    <property type="entry name" value="CYTOKINESIS PROTEIN 3"/>
    <property type="match status" value="1"/>
</dbReference>
<feature type="transmembrane region" description="Helical" evidence="2">
    <location>
        <begin position="12"/>
        <end position="35"/>
    </location>
</feature>
<evidence type="ECO:0000313" key="4">
    <source>
        <dbReference type="EMBL" id="QDG53435.1"/>
    </source>
</evidence>
<accession>A0A5B8YEE5</accession>
<dbReference type="EMBL" id="CP041186">
    <property type="protein sequence ID" value="QDG53435.1"/>
    <property type="molecule type" value="Genomic_DNA"/>
</dbReference>
<feature type="region of interest" description="Disordered" evidence="1">
    <location>
        <begin position="169"/>
        <end position="251"/>
    </location>
</feature>
<keyword evidence="5" id="KW-1185">Reference proteome</keyword>
<feature type="transmembrane region" description="Helical" evidence="2">
    <location>
        <begin position="97"/>
        <end position="116"/>
    </location>
</feature>
<keyword evidence="2" id="KW-0812">Transmembrane</keyword>
<dbReference type="OrthoDB" id="9788327at2"/>
<organism evidence="4 5">
    <name type="scientific">Persicimonas caeni</name>
    <dbReference type="NCBI Taxonomy" id="2292766"/>
    <lineage>
        <taxon>Bacteria</taxon>
        <taxon>Deltaproteobacteria</taxon>
        <taxon>Bradymonadales</taxon>
        <taxon>Bradymonadaceae</taxon>
        <taxon>Persicimonas</taxon>
    </lineage>
</organism>
<dbReference type="GO" id="GO:0005737">
    <property type="term" value="C:cytoplasm"/>
    <property type="evidence" value="ECO:0007669"/>
    <property type="project" value="TreeGrafter"/>
</dbReference>
<dbReference type="SMART" id="SM00460">
    <property type="entry name" value="TGc"/>
    <property type="match status" value="1"/>
</dbReference>
<name>A0A4Y6Q0A8_PERCE</name>
<keyword evidence="2" id="KW-0472">Membrane</keyword>
<dbReference type="InterPro" id="IPR052557">
    <property type="entry name" value="CAP/Cytokinesis_protein"/>
</dbReference>
<evidence type="ECO:0000259" key="3">
    <source>
        <dbReference type="SMART" id="SM00460"/>
    </source>
</evidence>
<dbReference type="InterPro" id="IPR038765">
    <property type="entry name" value="Papain-like_cys_pep_sf"/>
</dbReference>
<dbReference type="Proteomes" id="UP000315995">
    <property type="component" value="Chromosome"/>
</dbReference>
<dbReference type="InterPro" id="IPR002931">
    <property type="entry name" value="Transglutaminase-like"/>
</dbReference>
<feature type="domain" description="Transglutaminase-like" evidence="3">
    <location>
        <begin position="315"/>
        <end position="378"/>
    </location>
</feature>
<feature type="transmembrane region" description="Helical" evidence="2">
    <location>
        <begin position="47"/>
        <end position="67"/>
    </location>
</feature>
<sequence length="530" mass="58993">MLQKLATALKVIGLILKGLWYVLVITTPLLGFWLASSLAAYLNGPVWAAWVVGIAAFPALPLLWELVGQHRYRKKVERLEADGEESRERILTLADRFVLRTLAVNLAFLGVLGALFPQDGFTALSTRGDWMLTGQTAPWADKTRDVLFTAAGGLEWLYNSTRDNPYEKWAEEDDEPVPAPVAGKVEQERSDEKKTDTAKAVETKADTKVADKTTDKTTDKTAGNKEAGDEPRTPDQKPSDGPPRWPMPDELHPAVATIPAAHETSPEAVARYIAANESDPYLRVKALYDWVADHIRYDAPALARGDYPPQDPKTVFSTRKAVCAGYAKLLAKMAETIDINMVYVTGVSRDRGGNVGGSGHAWNAVEVEGKWYLIDVTWGAGYVENDTFEKRYTTDYLFTPPEVLGVDHFPDDDKWQLRREPITRGEFMRQPILSAGFYQRGLELIDPDRSQITVEKRASLKVRRPQGQFLLASLYPKDGGERTRCKVEGNSTVAIDCDIDRPGSYEVRLFGNDSRHGSYDFVGQIAVNAR</sequence>
<protein>
    <submittedName>
        <fullName evidence="4">Transglutaminase</fullName>
    </submittedName>
</protein>
<evidence type="ECO:0000256" key="1">
    <source>
        <dbReference type="SAM" id="MobiDB-lite"/>
    </source>
</evidence>
<dbReference type="RefSeq" id="WP_141199891.1">
    <property type="nucleotide sequence ID" value="NZ_CP041186.1"/>
</dbReference>
<feature type="compositionally biased region" description="Basic and acidic residues" evidence="1">
    <location>
        <begin position="185"/>
        <end position="238"/>
    </location>
</feature>
<evidence type="ECO:0000313" key="5">
    <source>
        <dbReference type="Proteomes" id="UP000315995"/>
    </source>
</evidence>
<dbReference type="Gene3D" id="3.10.620.30">
    <property type="match status" value="1"/>
</dbReference>
<keyword evidence="2" id="KW-1133">Transmembrane helix</keyword>